<dbReference type="Gene3D" id="1.25.40.10">
    <property type="entry name" value="Tetratricopeptide repeat domain"/>
    <property type="match status" value="4"/>
</dbReference>
<dbReference type="PROSITE" id="PS51375">
    <property type="entry name" value="PPR"/>
    <property type="match status" value="1"/>
</dbReference>
<evidence type="ECO:0000256" key="2">
    <source>
        <dbReference type="PROSITE-ProRule" id="PRU00708"/>
    </source>
</evidence>
<dbReference type="OrthoDB" id="423592at2759"/>
<comment type="caution">
    <text evidence="3">The sequence shown here is derived from an EMBL/GenBank/DDBJ whole genome shotgun (WGS) entry which is preliminary data.</text>
</comment>
<feature type="non-terminal residue" evidence="3">
    <location>
        <position position="718"/>
    </location>
</feature>
<keyword evidence="4" id="KW-1185">Reference proteome</keyword>
<proteinExistence type="predicted"/>
<evidence type="ECO:0000256" key="1">
    <source>
        <dbReference type="ARBA" id="ARBA00022737"/>
    </source>
</evidence>
<evidence type="ECO:0000313" key="3">
    <source>
        <dbReference type="EMBL" id="CAE7813194.1"/>
    </source>
</evidence>
<gene>
    <name evidence="3" type="ORF">SNEC2469_LOCUS24107</name>
</gene>
<dbReference type="InterPro" id="IPR011990">
    <property type="entry name" value="TPR-like_helical_dom_sf"/>
</dbReference>
<accession>A0A812Z5X2</accession>
<name>A0A812Z5X2_9DINO</name>
<keyword evidence="1" id="KW-0677">Repeat</keyword>
<reference evidence="3" key="1">
    <citation type="submission" date="2021-02" db="EMBL/GenBank/DDBJ databases">
        <authorList>
            <person name="Dougan E. K."/>
            <person name="Rhodes N."/>
            <person name="Thang M."/>
            <person name="Chan C."/>
        </authorList>
    </citation>
    <scope>NUCLEOTIDE SEQUENCE</scope>
</reference>
<dbReference type="Proteomes" id="UP000601435">
    <property type="component" value="Unassembled WGS sequence"/>
</dbReference>
<dbReference type="PANTHER" id="PTHR47447">
    <property type="entry name" value="OS03G0856100 PROTEIN"/>
    <property type="match status" value="1"/>
</dbReference>
<feature type="repeat" description="PPR" evidence="2">
    <location>
        <begin position="403"/>
        <end position="437"/>
    </location>
</feature>
<sequence length="718" mass="77924">MMCSGIGKTVTLAKPLDSLPQMLSLRLVPDNRRCTSVMGPLVTSQRWSGSLALLEDMFEASILPDVQCWNVAAVRGSHSNWPRALSSVLRMEQLEVVPDVVTFSTAMGATFGSEWGWGLMLLRHSEDRGVQRDCISYNVAMSRCADAGESCWTSSLHILSAQGDSGTGPDATSIRTLLYALEQAKAWQQTAALLDCLDSFGIVPGTLHSTFGIAALRRAEKWEAVVDNLLAMPARRTTPNAACYHEVAAGCHKHWEFGIALVSLSAGILRRSLPLVTSALQLQAEQAWHRALNMLGLVRQAGMIPDAVAITSFGRAGRWRSTLRILSAAQHADIETDLIAYNVVAAGIAAESVWREAAVSMCQAIAKSVRPDAASVNIQLSSGKWSWALDLLQRQVAARLRRTTMHFNTAVSACEKQGDWARSLQVFTCMQQSGGEPNAVTFGGKICADAEQSWPAALHGLHAMSHDLLILPSAIHYGALLGAAVHNEVWEAALQCFSWMYKAQLPPSDKCIDLVIVACENAGQKGHALMALWQSEESSMRTASTATFCLALARLSVREPAILHAAFGSMLAELDHHDAEDLAALWWSFAMLGAWSPKVMQAVRTKLMASELSLSLPNLSVIAWACASSVPDAVTLLWVQTEARECWWREQDLPWHRGDSTQQLLTITWACSFAKSLTAAFRHFVEQNALTVGRSLDADAKAADLASCGDAPAAPQLE</sequence>
<evidence type="ECO:0000313" key="4">
    <source>
        <dbReference type="Proteomes" id="UP000601435"/>
    </source>
</evidence>
<dbReference type="InterPro" id="IPR002885">
    <property type="entry name" value="PPR_rpt"/>
</dbReference>
<dbReference type="PANTHER" id="PTHR47447:SF17">
    <property type="entry name" value="OS12G0638900 PROTEIN"/>
    <property type="match status" value="1"/>
</dbReference>
<protein>
    <recommendedName>
        <fullName evidence="5">Pentatricopeptide repeat-containing protein, chloroplastic</fullName>
    </recommendedName>
</protein>
<dbReference type="AlphaFoldDB" id="A0A812Z5X2"/>
<organism evidence="3 4">
    <name type="scientific">Symbiodinium necroappetens</name>
    <dbReference type="NCBI Taxonomy" id="1628268"/>
    <lineage>
        <taxon>Eukaryota</taxon>
        <taxon>Sar</taxon>
        <taxon>Alveolata</taxon>
        <taxon>Dinophyceae</taxon>
        <taxon>Suessiales</taxon>
        <taxon>Symbiodiniaceae</taxon>
        <taxon>Symbiodinium</taxon>
    </lineage>
</organism>
<evidence type="ECO:0008006" key="5">
    <source>
        <dbReference type="Google" id="ProtNLM"/>
    </source>
</evidence>
<dbReference type="EMBL" id="CAJNJA010045925">
    <property type="protein sequence ID" value="CAE7813194.1"/>
    <property type="molecule type" value="Genomic_DNA"/>
</dbReference>